<feature type="compositionally biased region" description="Polar residues" evidence="1">
    <location>
        <begin position="77"/>
        <end position="96"/>
    </location>
</feature>
<sequence>MELRLDTVSDSPSSSPVVDIYPDNISYCLKHLSMCGSEHLFWHELGHDENETDAETYIPPMGVAAHPASTASPSPDNSPMSTAFPSGTSETNTRRNGPSRLPYMKTKNNIADPAGFESKEHPTLAVQCGLVYGPEAGKNLAGTPCGRWFRDSTHHANHLQRTNEAGHNLHVGKDRPGSWTCTWTGCRDTIKAKELLRHVQGVHLGLKFRCLVPTCAFITEGPRKDQIIGHLNKKHSWLVIDKDTAKWFYMETYSQEA</sequence>
<reference evidence="2 3" key="1">
    <citation type="submission" date="2019-12" db="EMBL/GenBank/DDBJ databases">
        <authorList>
            <person name="Floudas D."/>
            <person name="Bentzer J."/>
            <person name="Ahren D."/>
            <person name="Johansson T."/>
            <person name="Persson P."/>
            <person name="Tunlid A."/>
        </authorList>
    </citation>
    <scope>NUCLEOTIDE SEQUENCE [LARGE SCALE GENOMIC DNA]</scope>
    <source>
        <strain evidence="2 3">CBS 102.39</strain>
    </source>
</reference>
<evidence type="ECO:0000313" key="2">
    <source>
        <dbReference type="EMBL" id="KAF4622489.1"/>
    </source>
</evidence>
<dbReference type="Proteomes" id="UP000521872">
    <property type="component" value="Unassembled WGS sequence"/>
</dbReference>
<proteinExistence type="predicted"/>
<evidence type="ECO:0008006" key="4">
    <source>
        <dbReference type="Google" id="ProtNLM"/>
    </source>
</evidence>
<accession>A0A8H4R2Z8</accession>
<dbReference type="EMBL" id="JAACJL010000002">
    <property type="protein sequence ID" value="KAF4622489.1"/>
    <property type="molecule type" value="Genomic_DNA"/>
</dbReference>
<organism evidence="2 3">
    <name type="scientific">Agrocybe pediades</name>
    <dbReference type="NCBI Taxonomy" id="84607"/>
    <lineage>
        <taxon>Eukaryota</taxon>
        <taxon>Fungi</taxon>
        <taxon>Dikarya</taxon>
        <taxon>Basidiomycota</taxon>
        <taxon>Agaricomycotina</taxon>
        <taxon>Agaricomycetes</taxon>
        <taxon>Agaricomycetidae</taxon>
        <taxon>Agaricales</taxon>
        <taxon>Agaricineae</taxon>
        <taxon>Strophariaceae</taxon>
        <taxon>Agrocybe</taxon>
    </lineage>
</organism>
<keyword evidence="3" id="KW-1185">Reference proteome</keyword>
<comment type="caution">
    <text evidence="2">The sequence shown here is derived from an EMBL/GenBank/DDBJ whole genome shotgun (WGS) entry which is preliminary data.</text>
</comment>
<evidence type="ECO:0000313" key="3">
    <source>
        <dbReference type="Proteomes" id="UP000521872"/>
    </source>
</evidence>
<protein>
    <recommendedName>
        <fullName evidence="4">C2H2-type domain-containing protein</fullName>
    </recommendedName>
</protein>
<name>A0A8H4R2Z8_9AGAR</name>
<feature type="compositionally biased region" description="Low complexity" evidence="1">
    <location>
        <begin position="64"/>
        <end position="75"/>
    </location>
</feature>
<feature type="region of interest" description="Disordered" evidence="1">
    <location>
        <begin position="64"/>
        <end position="104"/>
    </location>
</feature>
<evidence type="ECO:0000256" key="1">
    <source>
        <dbReference type="SAM" id="MobiDB-lite"/>
    </source>
</evidence>
<gene>
    <name evidence="2" type="ORF">D9613_009083</name>
</gene>
<dbReference type="AlphaFoldDB" id="A0A8H4R2Z8"/>